<accession>A0ABS2PTB5</accession>
<dbReference type="EMBL" id="JAFBEH010000029">
    <property type="protein sequence ID" value="MBM7643131.1"/>
    <property type="molecule type" value="Genomic_DNA"/>
</dbReference>
<evidence type="ECO:0000313" key="2">
    <source>
        <dbReference type="Proteomes" id="UP000697472"/>
    </source>
</evidence>
<dbReference type="RefSeq" id="WP_205010000.1">
    <property type="nucleotide sequence ID" value="NZ_JAFBEH010000029.1"/>
</dbReference>
<proteinExistence type="predicted"/>
<sequence length="127" mass="13497">MGFHVDMAELLKAQSTLSSEAKTRISELDAAKSATNTLIETGALYGQVGTAVYNQLNNYDAALHVGMADVLTVLSSELGSAIASFQEDTGESNESAVLDEAYLTDLSKKLTSYKETKANLESNITAI</sequence>
<organism evidence="1 2">
    <name type="scientific">Streptococcus loxodontisalivarius</name>
    <dbReference type="NCBI Taxonomy" id="1349415"/>
    <lineage>
        <taxon>Bacteria</taxon>
        <taxon>Bacillati</taxon>
        <taxon>Bacillota</taxon>
        <taxon>Bacilli</taxon>
        <taxon>Lactobacillales</taxon>
        <taxon>Streptococcaceae</taxon>
        <taxon>Streptococcus</taxon>
    </lineage>
</organism>
<name>A0ABS2PTB5_9STRE</name>
<keyword evidence="2" id="KW-1185">Reference proteome</keyword>
<reference evidence="1 2" key="1">
    <citation type="submission" date="2021-01" db="EMBL/GenBank/DDBJ databases">
        <title>Genomic Encyclopedia of Type Strains, Phase IV (KMG-IV): sequencing the most valuable type-strain genomes for metagenomic binning, comparative biology and taxonomic classification.</title>
        <authorList>
            <person name="Goeker M."/>
        </authorList>
    </citation>
    <scope>NUCLEOTIDE SEQUENCE [LARGE SCALE GENOMIC DNA]</scope>
    <source>
        <strain evidence="1 2">DSM 27382</strain>
    </source>
</reference>
<evidence type="ECO:0000313" key="1">
    <source>
        <dbReference type="EMBL" id="MBM7643131.1"/>
    </source>
</evidence>
<comment type="caution">
    <text evidence="1">The sequence shown here is derived from an EMBL/GenBank/DDBJ whole genome shotgun (WGS) entry which is preliminary data.</text>
</comment>
<protein>
    <recommendedName>
        <fullName evidence="3">LXG domain-containing protein</fullName>
    </recommendedName>
</protein>
<evidence type="ECO:0008006" key="3">
    <source>
        <dbReference type="Google" id="ProtNLM"/>
    </source>
</evidence>
<dbReference type="Proteomes" id="UP000697472">
    <property type="component" value="Unassembled WGS sequence"/>
</dbReference>
<gene>
    <name evidence="1" type="ORF">JOC28_001432</name>
</gene>